<dbReference type="EMBL" id="BLWC01000001">
    <property type="protein sequence ID" value="GFN01202.1"/>
    <property type="molecule type" value="Genomic_DNA"/>
</dbReference>
<keyword evidence="4" id="KW-1185">Reference proteome</keyword>
<dbReference type="PANTHER" id="PTHR33164:SF99">
    <property type="entry name" value="MARR FAMILY REGULATORY PROTEIN"/>
    <property type="match status" value="1"/>
</dbReference>
<sequence length="157" mass="17744">MEKKTYALSATEMQTWRGLLLMNDLLVGRTTRPIQSEFGISEADFAVLTELTQGPDGWMRISDLASSLVWEKSRLSHQIGRMEKRDLVIRKECSGDKRGILVAATPEGRWPITLAAPRHAEEVRRLFFSHLSPRQIVLLMAITDCIIKAIRADIEAP</sequence>
<organism evidence="2 4">
    <name type="scientific">Streptomyces fulvorobeus</name>
    <dbReference type="NCBI Taxonomy" id="284028"/>
    <lineage>
        <taxon>Bacteria</taxon>
        <taxon>Bacillati</taxon>
        <taxon>Actinomycetota</taxon>
        <taxon>Actinomycetes</taxon>
        <taxon>Kitasatosporales</taxon>
        <taxon>Streptomycetaceae</taxon>
        <taxon>Streptomyces</taxon>
    </lineage>
</organism>
<protein>
    <submittedName>
        <fullName evidence="2 3">MarR family transcriptional regulator</fullName>
    </submittedName>
</protein>
<evidence type="ECO:0000313" key="3">
    <source>
        <dbReference type="EMBL" id="NYE44655.1"/>
    </source>
</evidence>
<dbReference type="Proteomes" id="UP000498980">
    <property type="component" value="Unassembled WGS sequence"/>
</dbReference>
<dbReference type="Gene3D" id="1.10.10.10">
    <property type="entry name" value="Winged helix-like DNA-binding domain superfamily/Winged helix DNA-binding domain"/>
    <property type="match status" value="1"/>
</dbReference>
<keyword evidence="3" id="KW-0238">DNA-binding</keyword>
<dbReference type="GO" id="GO:0003700">
    <property type="term" value="F:DNA-binding transcription factor activity"/>
    <property type="evidence" value="ECO:0007669"/>
    <property type="project" value="InterPro"/>
</dbReference>
<dbReference type="PROSITE" id="PS50995">
    <property type="entry name" value="HTH_MARR_2"/>
    <property type="match status" value="1"/>
</dbReference>
<dbReference type="GO" id="GO:0003677">
    <property type="term" value="F:DNA binding"/>
    <property type="evidence" value="ECO:0007669"/>
    <property type="project" value="UniProtKB-KW"/>
</dbReference>
<feature type="domain" description="HTH marR-type" evidence="1">
    <location>
        <begin position="1"/>
        <end position="148"/>
    </location>
</feature>
<dbReference type="SUPFAM" id="SSF46785">
    <property type="entry name" value="Winged helix' DNA-binding domain"/>
    <property type="match status" value="1"/>
</dbReference>
<dbReference type="GO" id="GO:0006950">
    <property type="term" value="P:response to stress"/>
    <property type="evidence" value="ECO:0007669"/>
    <property type="project" value="TreeGrafter"/>
</dbReference>
<accession>A0A7J0CFD4</accession>
<dbReference type="InterPro" id="IPR036390">
    <property type="entry name" value="WH_DNA-bd_sf"/>
</dbReference>
<dbReference type="EMBL" id="JACCCF010000001">
    <property type="protein sequence ID" value="NYE44655.1"/>
    <property type="molecule type" value="Genomic_DNA"/>
</dbReference>
<dbReference type="Pfam" id="PF01047">
    <property type="entry name" value="MarR"/>
    <property type="match status" value="1"/>
</dbReference>
<reference evidence="2 4" key="1">
    <citation type="submission" date="2020-05" db="EMBL/GenBank/DDBJ databases">
        <title>Whole genome shotgun sequence of Streptomyces fulvorobeus NBRC 15897.</title>
        <authorList>
            <person name="Komaki H."/>
            <person name="Tamura T."/>
        </authorList>
    </citation>
    <scope>NUCLEOTIDE SEQUENCE [LARGE SCALE GENOMIC DNA]</scope>
    <source>
        <strain evidence="2 4">NBRC 15897</strain>
    </source>
</reference>
<evidence type="ECO:0000313" key="4">
    <source>
        <dbReference type="Proteomes" id="UP000498980"/>
    </source>
</evidence>
<name>A0A7J0CFD4_9ACTN</name>
<dbReference type="AlphaFoldDB" id="A0A7J0CFD4"/>
<dbReference type="InterPro" id="IPR039422">
    <property type="entry name" value="MarR/SlyA-like"/>
</dbReference>
<dbReference type="PANTHER" id="PTHR33164">
    <property type="entry name" value="TRANSCRIPTIONAL REGULATOR, MARR FAMILY"/>
    <property type="match status" value="1"/>
</dbReference>
<dbReference type="InterPro" id="IPR036388">
    <property type="entry name" value="WH-like_DNA-bd_sf"/>
</dbReference>
<evidence type="ECO:0000259" key="1">
    <source>
        <dbReference type="PROSITE" id="PS50995"/>
    </source>
</evidence>
<dbReference type="Proteomes" id="UP000530403">
    <property type="component" value="Unassembled WGS sequence"/>
</dbReference>
<proteinExistence type="predicted"/>
<evidence type="ECO:0000313" key="2">
    <source>
        <dbReference type="EMBL" id="GFN01202.1"/>
    </source>
</evidence>
<dbReference type="RefSeq" id="WP_246353274.1">
    <property type="nucleotide sequence ID" value="NZ_BAAAUE010000005.1"/>
</dbReference>
<dbReference type="InterPro" id="IPR000835">
    <property type="entry name" value="HTH_MarR-typ"/>
</dbReference>
<dbReference type="SMART" id="SM00347">
    <property type="entry name" value="HTH_MARR"/>
    <property type="match status" value="1"/>
</dbReference>
<gene>
    <name evidence="3" type="ORF">HEB29_005666</name>
    <name evidence="2" type="ORF">Sfulv_60120</name>
</gene>
<reference evidence="3 5" key="2">
    <citation type="submission" date="2020-07" db="EMBL/GenBank/DDBJ databases">
        <title>Sequencing the genomes of 1000 actinobacteria strains.</title>
        <authorList>
            <person name="Klenk H.-P."/>
        </authorList>
    </citation>
    <scope>NUCLEOTIDE SEQUENCE [LARGE SCALE GENOMIC DNA]</scope>
    <source>
        <strain evidence="3 5">DSM 41455</strain>
    </source>
</reference>
<evidence type="ECO:0000313" key="5">
    <source>
        <dbReference type="Proteomes" id="UP000530403"/>
    </source>
</evidence>
<comment type="caution">
    <text evidence="2">The sequence shown here is derived from an EMBL/GenBank/DDBJ whole genome shotgun (WGS) entry which is preliminary data.</text>
</comment>